<evidence type="ECO:0000313" key="1">
    <source>
        <dbReference type="EMBL" id="MBB2974951.1"/>
    </source>
</evidence>
<accession>A0A7W4YMR8</accession>
<organism evidence="1 2">
    <name type="scientific">Microbacterium endophyticum</name>
    <dbReference type="NCBI Taxonomy" id="1526412"/>
    <lineage>
        <taxon>Bacteria</taxon>
        <taxon>Bacillati</taxon>
        <taxon>Actinomycetota</taxon>
        <taxon>Actinomycetes</taxon>
        <taxon>Micrococcales</taxon>
        <taxon>Microbacteriaceae</taxon>
        <taxon>Microbacterium</taxon>
    </lineage>
</organism>
<evidence type="ECO:0000313" key="2">
    <source>
        <dbReference type="Proteomes" id="UP000529310"/>
    </source>
</evidence>
<dbReference type="EMBL" id="JACHWQ010000001">
    <property type="protein sequence ID" value="MBB2974951.1"/>
    <property type="molecule type" value="Genomic_DNA"/>
</dbReference>
<keyword evidence="2" id="KW-1185">Reference proteome</keyword>
<protein>
    <submittedName>
        <fullName evidence="1">Uncharacterized protein</fullName>
    </submittedName>
</protein>
<reference evidence="1 2" key="1">
    <citation type="submission" date="2020-08" db="EMBL/GenBank/DDBJ databases">
        <title>Sequencing the genomes of 1000 actinobacteria strains.</title>
        <authorList>
            <person name="Klenk H.-P."/>
        </authorList>
    </citation>
    <scope>NUCLEOTIDE SEQUENCE [LARGE SCALE GENOMIC DNA]</scope>
    <source>
        <strain evidence="1 2">DSM 27099</strain>
    </source>
</reference>
<dbReference type="RefSeq" id="WP_165142087.1">
    <property type="nucleotide sequence ID" value="NZ_CP049255.1"/>
</dbReference>
<dbReference type="AlphaFoldDB" id="A0A7W4YMR8"/>
<comment type="caution">
    <text evidence="1">The sequence shown here is derived from an EMBL/GenBank/DDBJ whole genome shotgun (WGS) entry which is preliminary data.</text>
</comment>
<name>A0A7W4YMR8_9MICO</name>
<gene>
    <name evidence="1" type="ORF">FHX49_000492</name>
</gene>
<proteinExistence type="predicted"/>
<dbReference type="Proteomes" id="UP000529310">
    <property type="component" value="Unassembled WGS sequence"/>
</dbReference>
<sequence length="204" mass="22884">MVWGQIAERLVGFGFKKRAGMIFTRELADDMIGWVGLNTASRHTAVGEFEVNPVVGVRHQGIERVVAELRGKRFHAYEPPTVCSPIGYIMPDARYRAWMVSTLETSNTSVGELTDAIQEYAVPFMEASASVESVCDLMDQRLGFDHQLAYRRPVGWWLAGDHNRAIALLDATEADIRDEDNAYAVELRAFIEAFRVRFLGSSPD</sequence>